<accession>A0A7S3P8L8</accession>
<proteinExistence type="predicted"/>
<dbReference type="AlphaFoldDB" id="A0A7S3P8L8"/>
<organism evidence="1">
    <name type="scientific">Amphora coffeiformis</name>
    <dbReference type="NCBI Taxonomy" id="265554"/>
    <lineage>
        <taxon>Eukaryota</taxon>
        <taxon>Sar</taxon>
        <taxon>Stramenopiles</taxon>
        <taxon>Ochrophyta</taxon>
        <taxon>Bacillariophyta</taxon>
        <taxon>Bacillariophyceae</taxon>
        <taxon>Bacillariophycidae</taxon>
        <taxon>Thalassiophysales</taxon>
        <taxon>Catenulaceae</taxon>
        <taxon>Amphora</taxon>
    </lineage>
</organism>
<evidence type="ECO:0000313" key="1">
    <source>
        <dbReference type="EMBL" id="CAE0412627.1"/>
    </source>
</evidence>
<name>A0A7S3P8L8_9STRA</name>
<gene>
    <name evidence="1" type="ORF">ACOF00016_LOCUS9888</name>
</gene>
<protein>
    <submittedName>
        <fullName evidence="1">Uncharacterized protein</fullName>
    </submittedName>
</protein>
<sequence>MNALSLLTRRVAIMAARRCVPVLGTQMTTAYYYYRTAVTATTARPTSAPPAFAVEAPDGSSDALLDAELHQVDDLIEHAAKFEDLAFVQDLHQQQDEAAKIFAVDAPDGEADDIHQEDLHAIEEVIEYAAAHEDKEFVRRGHELEEAVRKAMTKRQGFPDY</sequence>
<reference evidence="1" key="1">
    <citation type="submission" date="2021-01" db="EMBL/GenBank/DDBJ databases">
        <authorList>
            <person name="Corre E."/>
            <person name="Pelletier E."/>
            <person name="Niang G."/>
            <person name="Scheremetjew M."/>
            <person name="Finn R."/>
            <person name="Kale V."/>
            <person name="Holt S."/>
            <person name="Cochrane G."/>
            <person name="Meng A."/>
            <person name="Brown T."/>
            <person name="Cohen L."/>
        </authorList>
    </citation>
    <scope>NUCLEOTIDE SEQUENCE</scope>
    <source>
        <strain evidence="1">CCMP127</strain>
    </source>
</reference>
<dbReference type="EMBL" id="HBIM01012020">
    <property type="protein sequence ID" value="CAE0412627.1"/>
    <property type="molecule type" value="Transcribed_RNA"/>
</dbReference>